<evidence type="ECO:0000256" key="1">
    <source>
        <dbReference type="ARBA" id="ARBA00004651"/>
    </source>
</evidence>
<keyword evidence="3 10" id="KW-0716">Sensory transduction</keyword>
<feature type="transmembrane region" description="Helical" evidence="10">
    <location>
        <begin position="176"/>
        <end position="198"/>
    </location>
</feature>
<evidence type="ECO:0000313" key="12">
    <source>
        <dbReference type="RefSeq" id="XP_034104545.1"/>
    </source>
</evidence>
<keyword evidence="2" id="KW-1003">Cell membrane</keyword>
<dbReference type="OrthoDB" id="6597368at2759"/>
<keyword evidence="11" id="KW-1185">Reference proteome</keyword>
<dbReference type="InterPro" id="IPR004117">
    <property type="entry name" value="7tm6_olfct_rcpt"/>
</dbReference>
<dbReference type="Pfam" id="PF02949">
    <property type="entry name" value="7tm_6"/>
    <property type="match status" value="1"/>
</dbReference>
<keyword evidence="4 10" id="KW-0812">Transmembrane</keyword>
<keyword evidence="8 10" id="KW-0675">Receptor</keyword>
<keyword evidence="9 10" id="KW-0807">Transducer</keyword>
<evidence type="ECO:0000256" key="6">
    <source>
        <dbReference type="ARBA" id="ARBA00022989"/>
    </source>
</evidence>
<evidence type="ECO:0000256" key="5">
    <source>
        <dbReference type="ARBA" id="ARBA00022725"/>
    </source>
</evidence>
<evidence type="ECO:0000256" key="2">
    <source>
        <dbReference type="ARBA" id="ARBA00022475"/>
    </source>
</evidence>
<comment type="similarity">
    <text evidence="10">Belongs to the insect chemoreceptor superfamily. Heteromeric odorant receptor channel (TC 1.A.69) family.</text>
</comment>
<keyword evidence="7 10" id="KW-0472">Membrane</keyword>
<reference evidence="12" key="1">
    <citation type="submission" date="2025-08" db="UniProtKB">
        <authorList>
            <consortium name="RefSeq"/>
        </authorList>
    </citation>
    <scope>IDENTIFICATION</scope>
    <source>
        <strain evidence="12">15112-1751.03</strain>
        <tissue evidence="12">Whole Adult</tissue>
    </source>
</reference>
<dbReference type="RefSeq" id="XP_034104545.1">
    <property type="nucleotide sequence ID" value="XM_034248654.2"/>
</dbReference>
<dbReference type="GO" id="GO:0004984">
    <property type="term" value="F:olfactory receptor activity"/>
    <property type="evidence" value="ECO:0007669"/>
    <property type="project" value="InterPro"/>
</dbReference>
<comment type="subcellular location">
    <subcellularLocation>
        <location evidence="1 10">Cell membrane</location>
        <topology evidence="1 10">Multi-pass membrane protein</topology>
    </subcellularLocation>
</comment>
<evidence type="ECO:0000256" key="7">
    <source>
        <dbReference type="ARBA" id="ARBA00023136"/>
    </source>
</evidence>
<dbReference type="Proteomes" id="UP000515160">
    <property type="component" value="Chromosome X"/>
</dbReference>
<accession>A0A6P8X0N0</accession>
<dbReference type="AlphaFoldDB" id="A0A6P8X0N0"/>
<name>A0A6P8X0N0_DROAB</name>
<proteinExistence type="inferred from homology"/>
<evidence type="ECO:0000256" key="8">
    <source>
        <dbReference type="ARBA" id="ARBA00023170"/>
    </source>
</evidence>
<protein>
    <recommendedName>
        <fullName evidence="10">Odorant receptor</fullName>
    </recommendedName>
</protein>
<evidence type="ECO:0000256" key="3">
    <source>
        <dbReference type="ARBA" id="ARBA00022606"/>
    </source>
</evidence>
<dbReference type="GO" id="GO:0005886">
    <property type="term" value="C:plasma membrane"/>
    <property type="evidence" value="ECO:0007669"/>
    <property type="project" value="UniProtKB-SubCell"/>
</dbReference>
<dbReference type="GO" id="GO:0005549">
    <property type="term" value="F:odorant binding"/>
    <property type="evidence" value="ECO:0007669"/>
    <property type="project" value="InterPro"/>
</dbReference>
<feature type="transmembrane region" description="Helical" evidence="10">
    <location>
        <begin position="218"/>
        <end position="237"/>
    </location>
</feature>
<feature type="transmembrane region" description="Helical" evidence="10">
    <location>
        <begin position="333"/>
        <end position="356"/>
    </location>
</feature>
<evidence type="ECO:0000256" key="4">
    <source>
        <dbReference type="ARBA" id="ARBA00022692"/>
    </source>
</evidence>
<evidence type="ECO:0000313" key="11">
    <source>
        <dbReference type="Proteomes" id="UP000515160"/>
    </source>
</evidence>
<keyword evidence="6 10" id="KW-1133">Transmembrane helix</keyword>
<sequence>MQRRRIQELMSELQAEAQRELEMQRIGAAALQELEDNIVAQSEPNLPDIDSELDTHSAVSYHWRVWQLMGLIRPPGASRLGFVLRSLVINVLVTLLFPITLLAKLFYTYSLRELCENLTITITDIVANLKFINVFLVRRQLHEIKQLLAVLDGRALAVNNADELAVLRQAVHTARLSFRTFGGIFVFGTTLSCLRVAIAKERQLLYPAWFGIDWQHSNVAYVLIYVYQLFGLIVQAIQDCANDSYPPAYLCILTGHMRALELRVRRIGYHVPHQHVAYFELTACIEDYVNILRLHAIIQQILSVACFAQFMCSAAVQCTVAMHFLYVADSHDLSAMILSLVFFSAVTLEVFIICYFGDRMRTQSEALLNAFYACNWMDQNMRFKRNLIITLMRTQRPSYILAGGYIAVTLETFVQVNRLTYSVFTLLLRAK</sequence>
<dbReference type="CTD" id="31207"/>
<dbReference type="PANTHER" id="PTHR21137:SF35">
    <property type="entry name" value="ODORANT RECEPTOR 19A-RELATED"/>
    <property type="match status" value="1"/>
</dbReference>
<evidence type="ECO:0000256" key="9">
    <source>
        <dbReference type="ARBA" id="ARBA00023224"/>
    </source>
</evidence>
<organism evidence="11 12">
    <name type="scientific">Drosophila albomicans</name>
    <name type="common">Fruit fly</name>
    <dbReference type="NCBI Taxonomy" id="7291"/>
    <lineage>
        <taxon>Eukaryota</taxon>
        <taxon>Metazoa</taxon>
        <taxon>Ecdysozoa</taxon>
        <taxon>Arthropoda</taxon>
        <taxon>Hexapoda</taxon>
        <taxon>Insecta</taxon>
        <taxon>Pterygota</taxon>
        <taxon>Neoptera</taxon>
        <taxon>Endopterygota</taxon>
        <taxon>Diptera</taxon>
        <taxon>Brachycera</taxon>
        <taxon>Muscomorpha</taxon>
        <taxon>Ephydroidea</taxon>
        <taxon>Drosophilidae</taxon>
        <taxon>Drosophila</taxon>
    </lineage>
</organism>
<dbReference type="PANTHER" id="PTHR21137">
    <property type="entry name" value="ODORANT RECEPTOR"/>
    <property type="match status" value="1"/>
</dbReference>
<feature type="transmembrane region" description="Helical" evidence="10">
    <location>
        <begin position="301"/>
        <end position="327"/>
    </location>
</feature>
<dbReference type="GO" id="GO:0007165">
    <property type="term" value="P:signal transduction"/>
    <property type="evidence" value="ECO:0007669"/>
    <property type="project" value="UniProtKB-KW"/>
</dbReference>
<feature type="transmembrane region" description="Helical" evidence="10">
    <location>
        <begin position="82"/>
        <end position="106"/>
    </location>
</feature>
<comment type="caution">
    <text evidence="10">Lacks conserved residue(s) required for the propagation of feature annotation.</text>
</comment>
<evidence type="ECO:0000256" key="10">
    <source>
        <dbReference type="RuleBase" id="RU351113"/>
    </source>
</evidence>
<gene>
    <name evidence="12" type="primary">LOC117568192</name>
</gene>
<feature type="transmembrane region" description="Helical" evidence="10">
    <location>
        <begin position="118"/>
        <end position="137"/>
    </location>
</feature>
<keyword evidence="5 10" id="KW-0552">Olfaction</keyword>
<dbReference type="GeneID" id="117568192"/>